<accession>A0A381PT95</accession>
<sequence length="201" mass="22175">MVTQKLIHSLRVNNIKGRSEIKCITLDRGPFGIETTSDIKLVIPMIMQTIEKNLSSFDAFVIACYSDPGLLECKKVFSKPIFGIHESAVKLSTRYGLNFGVIALSEDSIERHRLYINTLGLELHYVGEEALNISVNEAVSNKNTLNKIILSGKKLIKNNHAEIIILGCAGMSAHRAATEKQLRIKVVDPVQASIVMATEAL</sequence>
<dbReference type="InterPro" id="IPR053714">
    <property type="entry name" value="Iso_Racemase_Enz_sf"/>
</dbReference>
<dbReference type="PANTHER" id="PTHR28047:SF5">
    <property type="entry name" value="PROTEIN DCG1"/>
    <property type="match status" value="1"/>
</dbReference>
<protein>
    <recommendedName>
        <fullName evidence="3">Asp/Glu racemase</fullName>
    </recommendedName>
</protein>
<proteinExistence type="inferred from homology"/>
<dbReference type="Pfam" id="PF01177">
    <property type="entry name" value="Asp_Glu_race"/>
    <property type="match status" value="1"/>
</dbReference>
<dbReference type="Gene3D" id="3.40.50.12500">
    <property type="match status" value="1"/>
</dbReference>
<evidence type="ECO:0008006" key="3">
    <source>
        <dbReference type="Google" id="ProtNLM"/>
    </source>
</evidence>
<comment type="similarity">
    <text evidence="1">Belongs to the HyuE racemase family.</text>
</comment>
<dbReference type="GO" id="GO:0047661">
    <property type="term" value="F:amino-acid racemase activity"/>
    <property type="evidence" value="ECO:0007669"/>
    <property type="project" value="InterPro"/>
</dbReference>
<dbReference type="EMBL" id="UINC01001057">
    <property type="protein sequence ID" value="SUZ69257.1"/>
    <property type="molecule type" value="Genomic_DNA"/>
</dbReference>
<gene>
    <name evidence="2" type="ORF">METZ01_LOCUS22111</name>
</gene>
<evidence type="ECO:0000256" key="1">
    <source>
        <dbReference type="ARBA" id="ARBA00038414"/>
    </source>
</evidence>
<organism evidence="2">
    <name type="scientific">marine metagenome</name>
    <dbReference type="NCBI Taxonomy" id="408172"/>
    <lineage>
        <taxon>unclassified sequences</taxon>
        <taxon>metagenomes</taxon>
        <taxon>ecological metagenomes</taxon>
    </lineage>
</organism>
<name>A0A381PT95_9ZZZZ</name>
<evidence type="ECO:0000313" key="2">
    <source>
        <dbReference type="EMBL" id="SUZ69257.1"/>
    </source>
</evidence>
<reference evidence="2" key="1">
    <citation type="submission" date="2018-05" db="EMBL/GenBank/DDBJ databases">
        <authorList>
            <person name="Lanie J.A."/>
            <person name="Ng W.-L."/>
            <person name="Kazmierczak K.M."/>
            <person name="Andrzejewski T.M."/>
            <person name="Davidsen T.M."/>
            <person name="Wayne K.J."/>
            <person name="Tettelin H."/>
            <person name="Glass J.I."/>
            <person name="Rusch D."/>
            <person name="Podicherti R."/>
            <person name="Tsui H.-C.T."/>
            <person name="Winkler M.E."/>
        </authorList>
    </citation>
    <scope>NUCLEOTIDE SEQUENCE</scope>
</reference>
<dbReference type="InterPro" id="IPR052186">
    <property type="entry name" value="Hydantoin_racemase-like"/>
</dbReference>
<dbReference type="PANTHER" id="PTHR28047">
    <property type="entry name" value="PROTEIN DCG1"/>
    <property type="match status" value="1"/>
</dbReference>
<dbReference type="InterPro" id="IPR015942">
    <property type="entry name" value="Asp/Glu/hydantoin_racemase"/>
</dbReference>
<dbReference type="AlphaFoldDB" id="A0A381PT95"/>